<evidence type="ECO:0000313" key="2">
    <source>
        <dbReference type="Proteomes" id="UP000033115"/>
    </source>
</evidence>
<evidence type="ECO:0000313" key="1">
    <source>
        <dbReference type="EMBL" id="AKA69438.1"/>
    </source>
</evidence>
<reference evidence="1 2" key="1">
    <citation type="journal article" date="2015" name="J. Biotechnol.">
        <title>Complete genome sequence of a malodorant-producing acetogen, Clostridium scatologenes ATCC 25775(T).</title>
        <authorList>
            <person name="Zhu Z."/>
            <person name="Guo T."/>
            <person name="Zheng H."/>
            <person name="Song T."/>
            <person name="Ouyang P."/>
            <person name="Xie J."/>
        </authorList>
    </citation>
    <scope>NUCLEOTIDE SEQUENCE [LARGE SCALE GENOMIC DNA]</scope>
    <source>
        <strain evidence="1 2">ATCC 25775</strain>
    </source>
</reference>
<dbReference type="InterPro" id="IPR036890">
    <property type="entry name" value="HATPase_C_sf"/>
</dbReference>
<gene>
    <name evidence="1" type="ORF">CSCA_2313</name>
</gene>
<dbReference type="Gene3D" id="3.30.565.10">
    <property type="entry name" value="Histidine kinase-like ATPase, C-terminal domain"/>
    <property type="match status" value="1"/>
</dbReference>
<dbReference type="AlphaFoldDB" id="A0A0E3M833"/>
<dbReference type="SUPFAM" id="SSF55874">
    <property type="entry name" value="ATPase domain of HSP90 chaperone/DNA topoisomerase II/histidine kinase"/>
    <property type="match status" value="1"/>
</dbReference>
<dbReference type="HOGENOM" id="CLU_2615838_0_0_9"/>
<sequence>MLIEDTGCGIDEETLNKIISGDIELEHIGHTTGMGIRSVVQRLELIYGQKDIFKIESKKDFGTKVYLKIPIKELKDIC</sequence>
<dbReference type="STRING" id="1548.CSCA_2313"/>
<dbReference type="EMBL" id="CP009933">
    <property type="protein sequence ID" value="AKA69438.1"/>
    <property type="molecule type" value="Genomic_DNA"/>
</dbReference>
<accession>A0A0E3M833</accession>
<organism evidence="1 2">
    <name type="scientific">Clostridium scatologenes</name>
    <dbReference type="NCBI Taxonomy" id="1548"/>
    <lineage>
        <taxon>Bacteria</taxon>
        <taxon>Bacillati</taxon>
        <taxon>Bacillota</taxon>
        <taxon>Clostridia</taxon>
        <taxon>Eubacteriales</taxon>
        <taxon>Clostridiaceae</taxon>
        <taxon>Clostridium</taxon>
    </lineage>
</organism>
<name>A0A0E3M833_CLOSL</name>
<dbReference type="Proteomes" id="UP000033115">
    <property type="component" value="Chromosome"/>
</dbReference>
<proteinExistence type="predicted"/>
<protein>
    <submittedName>
        <fullName evidence="1">Putative sensor with HAMP domain</fullName>
    </submittedName>
</protein>
<keyword evidence="2" id="KW-1185">Reference proteome</keyword>
<dbReference type="KEGG" id="csq:CSCA_2313"/>